<dbReference type="Pfam" id="PF06257">
    <property type="entry name" value="VEG"/>
    <property type="match status" value="1"/>
</dbReference>
<reference evidence="1 2" key="1">
    <citation type="submission" date="2017-08" db="EMBL/GenBank/DDBJ databases">
        <title>Burning lignite coal seam in the remote Altai Mountains harbors a hydrogen-driven thermophilic microbial community.</title>
        <authorList>
            <person name="Kadnikov V.V."/>
            <person name="Mardanov A.V."/>
            <person name="Ivasenko D."/>
            <person name="Beletsky A.V."/>
            <person name="Karnachuk O.V."/>
            <person name="Ravin N.V."/>
        </authorList>
    </citation>
    <scope>NUCLEOTIDE SEQUENCE [LARGE SCALE GENOMIC DNA]</scope>
    <source>
        <strain evidence="1">AL31</strain>
    </source>
</reference>
<dbReference type="InterPro" id="IPR009366">
    <property type="entry name" value="Protein_Veg"/>
</dbReference>
<dbReference type="AlphaFoldDB" id="A0A2T5G571"/>
<organism evidence="1 2">
    <name type="scientific">Brockia lithotrophica</name>
    <dbReference type="NCBI Taxonomy" id="933949"/>
    <lineage>
        <taxon>Bacteria</taxon>
        <taxon>Bacillati</taxon>
        <taxon>Bacillota</taxon>
        <taxon>Bacilli</taxon>
        <taxon>Bacillales</taxon>
        <taxon>Bacillales Family X. Incertae Sedis</taxon>
        <taxon>Brockia</taxon>
    </lineage>
</organism>
<dbReference type="PANTHER" id="PTHR40026">
    <property type="entry name" value="PROTEIN VEG"/>
    <property type="match status" value="1"/>
</dbReference>
<accession>A0A2T5G571</accession>
<dbReference type="Gene3D" id="2.30.30.100">
    <property type="match status" value="1"/>
</dbReference>
<sequence>MAKNALADIKTVLDHHIGRRVHLRANGGRRRIIEHVGILEETYPAVFTIKLDEPEQPVRRISFSYADVLTETVELTIFLDDRALRVEKPR</sequence>
<dbReference type="GO" id="GO:0006355">
    <property type="term" value="P:regulation of DNA-templated transcription"/>
    <property type="evidence" value="ECO:0007669"/>
    <property type="project" value="InterPro"/>
</dbReference>
<dbReference type="PIRSF" id="PIRSF037257">
    <property type="entry name" value="DUF1021"/>
    <property type="match status" value="1"/>
</dbReference>
<dbReference type="EMBL" id="PEBW01000006">
    <property type="protein sequence ID" value="PTQ51318.1"/>
    <property type="molecule type" value="Genomic_DNA"/>
</dbReference>
<dbReference type="PANTHER" id="PTHR40026:SF1">
    <property type="entry name" value="PROTEIN VEG"/>
    <property type="match status" value="1"/>
</dbReference>
<protein>
    <recommendedName>
        <fullName evidence="3">Veg protein</fullName>
    </recommendedName>
</protein>
<gene>
    <name evidence="1" type="ORF">BLITH_0144</name>
</gene>
<dbReference type="Proteomes" id="UP000244016">
    <property type="component" value="Unassembled WGS sequence"/>
</dbReference>
<name>A0A2T5G571_9BACL</name>
<comment type="caution">
    <text evidence="1">The sequence shown here is derived from an EMBL/GenBank/DDBJ whole genome shotgun (WGS) entry which is preliminary data.</text>
</comment>
<evidence type="ECO:0000313" key="2">
    <source>
        <dbReference type="Proteomes" id="UP000244016"/>
    </source>
</evidence>
<proteinExistence type="predicted"/>
<evidence type="ECO:0008006" key="3">
    <source>
        <dbReference type="Google" id="ProtNLM"/>
    </source>
</evidence>
<evidence type="ECO:0000313" key="1">
    <source>
        <dbReference type="EMBL" id="PTQ51318.1"/>
    </source>
</evidence>